<accession>A0A1I4LT72</accession>
<keyword evidence="1" id="KW-1133">Transmembrane helix</keyword>
<dbReference type="STRING" id="504800.SAMN04488085_1248"/>
<feature type="transmembrane region" description="Helical" evidence="1">
    <location>
        <begin position="14"/>
        <end position="31"/>
    </location>
</feature>
<keyword evidence="1" id="KW-0472">Membrane</keyword>
<dbReference type="AlphaFoldDB" id="A0A1I4LT72"/>
<evidence type="ECO:0000313" key="2">
    <source>
        <dbReference type="EMBL" id="SFL94023.1"/>
    </source>
</evidence>
<feature type="transmembrane region" description="Helical" evidence="1">
    <location>
        <begin position="141"/>
        <end position="162"/>
    </location>
</feature>
<dbReference type="OrthoDB" id="5191149at2"/>
<dbReference type="EMBL" id="FOSW01000024">
    <property type="protein sequence ID" value="SFL94023.1"/>
    <property type="molecule type" value="Genomic_DNA"/>
</dbReference>
<name>A0A1I4LT72_9ACTN</name>
<dbReference type="InParanoid" id="A0A1I4LT72"/>
<evidence type="ECO:0000313" key="3">
    <source>
        <dbReference type="Proteomes" id="UP000199152"/>
    </source>
</evidence>
<feature type="transmembrane region" description="Helical" evidence="1">
    <location>
        <begin position="84"/>
        <end position="105"/>
    </location>
</feature>
<protein>
    <recommendedName>
        <fullName evidence="4">VIT family protein</fullName>
    </recommendedName>
</protein>
<feature type="transmembrane region" description="Helical" evidence="1">
    <location>
        <begin position="111"/>
        <end position="129"/>
    </location>
</feature>
<dbReference type="RefSeq" id="WP_091330020.1">
    <property type="nucleotide sequence ID" value="NZ_FOSW01000024.1"/>
</dbReference>
<evidence type="ECO:0008006" key="4">
    <source>
        <dbReference type="Google" id="ProtNLM"/>
    </source>
</evidence>
<reference evidence="2 3" key="1">
    <citation type="submission" date="2016-10" db="EMBL/GenBank/DDBJ databases">
        <authorList>
            <person name="de Groot N.N."/>
        </authorList>
    </citation>
    <scope>NUCLEOTIDE SEQUENCE [LARGE SCALE GENOMIC DNA]</scope>
    <source>
        <strain evidence="2 3">DSM 45317</strain>
    </source>
</reference>
<evidence type="ECO:0000256" key="1">
    <source>
        <dbReference type="SAM" id="Phobius"/>
    </source>
</evidence>
<sequence length="163" mass="16876">MRANLEAHLGSRQVARVVYGAIIGLALVVVLEAHPPGAGVTAAWLLGTALAVALAELYSEVVGVETSERHRVTRPQLAHLLDDALAVGFGVGFPALFFLIAAVGVMEVGTAFTIAKWTGLGLIGFYGYWAARFAGTPVPRALLQGAAVALVGAVLIALKALLH</sequence>
<proteinExistence type="predicted"/>
<organism evidence="2 3">
    <name type="scientific">Geodermatophilus ruber</name>
    <dbReference type="NCBI Taxonomy" id="504800"/>
    <lineage>
        <taxon>Bacteria</taxon>
        <taxon>Bacillati</taxon>
        <taxon>Actinomycetota</taxon>
        <taxon>Actinomycetes</taxon>
        <taxon>Geodermatophilales</taxon>
        <taxon>Geodermatophilaceae</taxon>
        <taxon>Geodermatophilus</taxon>
    </lineage>
</organism>
<keyword evidence="3" id="KW-1185">Reference proteome</keyword>
<keyword evidence="1" id="KW-0812">Transmembrane</keyword>
<gene>
    <name evidence="2" type="ORF">SAMN04488085_1248</name>
</gene>
<feature type="transmembrane region" description="Helical" evidence="1">
    <location>
        <begin position="43"/>
        <end position="63"/>
    </location>
</feature>
<dbReference type="Proteomes" id="UP000199152">
    <property type="component" value="Unassembled WGS sequence"/>
</dbReference>